<keyword evidence="2" id="KW-1185">Reference proteome</keyword>
<gene>
    <name evidence="1" type="ORF">BJ968_001993</name>
</gene>
<reference evidence="1 2" key="1">
    <citation type="submission" date="2020-07" db="EMBL/GenBank/DDBJ databases">
        <title>Sequencing the genomes of 1000 actinobacteria strains.</title>
        <authorList>
            <person name="Klenk H.-P."/>
        </authorList>
    </citation>
    <scope>NUCLEOTIDE SEQUENCE [LARGE SCALE GENOMIC DNA]</scope>
    <source>
        <strain evidence="1 2">DSM 7487</strain>
    </source>
</reference>
<accession>A0A7Y9DKU3</accession>
<organism evidence="1 2">
    <name type="scientific">Kineococcus aurantiacus</name>
    <dbReference type="NCBI Taxonomy" id="37633"/>
    <lineage>
        <taxon>Bacteria</taxon>
        <taxon>Bacillati</taxon>
        <taxon>Actinomycetota</taxon>
        <taxon>Actinomycetes</taxon>
        <taxon>Kineosporiales</taxon>
        <taxon>Kineosporiaceae</taxon>
        <taxon>Kineococcus</taxon>
    </lineage>
</organism>
<dbReference type="RefSeq" id="WP_179751440.1">
    <property type="nucleotide sequence ID" value="NZ_BAAAGN010000004.1"/>
</dbReference>
<sequence>MSSLLDTLLKTYGGLERWQEVTSISAHRVFGGGLWDLKQVPGIVDEGEITVRVQEEHVEVRPFTGPDRRLTFTPDRVSVESDAGEVVESLDDPVTSFAGHGVETPWTHLQLGYFCGHAMWTYLTEPYVFTYPGVEVEEIGPWSEQGGTWQRLRVRFPAGIATMSREQVVYVDDDGLVRRRDYQVDVMGGSPAAHYLSGHREVDGIVVPTSRRIFVRGEDGHPLPEPLLVSIELSDVTVA</sequence>
<dbReference type="EMBL" id="JACCBB010000001">
    <property type="protein sequence ID" value="NYD22453.1"/>
    <property type="molecule type" value="Genomic_DNA"/>
</dbReference>
<protein>
    <submittedName>
        <fullName evidence="1">Uncharacterized protein</fullName>
    </submittedName>
</protein>
<proteinExistence type="predicted"/>
<dbReference type="AlphaFoldDB" id="A0A7Y9DKU3"/>
<evidence type="ECO:0000313" key="1">
    <source>
        <dbReference type="EMBL" id="NYD22453.1"/>
    </source>
</evidence>
<name>A0A7Y9DKU3_9ACTN</name>
<dbReference type="Proteomes" id="UP000521922">
    <property type="component" value="Unassembled WGS sequence"/>
</dbReference>
<evidence type="ECO:0000313" key="2">
    <source>
        <dbReference type="Proteomes" id="UP000521922"/>
    </source>
</evidence>
<comment type="caution">
    <text evidence="1">The sequence shown here is derived from an EMBL/GenBank/DDBJ whole genome shotgun (WGS) entry which is preliminary data.</text>
</comment>